<feature type="region of interest" description="Disordered" evidence="6">
    <location>
        <begin position="46"/>
        <end position="75"/>
    </location>
</feature>
<dbReference type="STRING" id="1802782.A2544_01710"/>
<accession>A0A1G2V7A1</accession>
<dbReference type="PANTHER" id="PTHR10746">
    <property type="entry name" value="50S RIBOSOMAL PROTEIN L4"/>
    <property type="match status" value="1"/>
</dbReference>
<dbReference type="Pfam" id="PF00573">
    <property type="entry name" value="Ribosomal_L4"/>
    <property type="match status" value="1"/>
</dbReference>
<keyword evidence="3 5" id="KW-0687">Ribonucleoprotein</keyword>
<dbReference type="HAMAP" id="MF_01328_B">
    <property type="entry name" value="Ribosomal_uL4_B"/>
    <property type="match status" value="1"/>
</dbReference>
<proteinExistence type="inferred from homology"/>
<dbReference type="Gene3D" id="3.40.1370.10">
    <property type="match status" value="1"/>
</dbReference>
<comment type="subunit">
    <text evidence="5">Part of the 50S ribosomal subunit.</text>
</comment>
<gene>
    <name evidence="5" type="primary">rplD</name>
    <name evidence="7" type="ORF">A2544_01710</name>
</gene>
<keyword evidence="5" id="KW-0699">rRNA-binding</keyword>
<evidence type="ECO:0000256" key="3">
    <source>
        <dbReference type="ARBA" id="ARBA00023274"/>
    </source>
</evidence>
<dbReference type="GO" id="GO:0005840">
    <property type="term" value="C:ribosome"/>
    <property type="evidence" value="ECO:0007669"/>
    <property type="project" value="UniProtKB-KW"/>
</dbReference>
<dbReference type="PANTHER" id="PTHR10746:SF6">
    <property type="entry name" value="LARGE RIBOSOMAL SUBUNIT PROTEIN UL4M"/>
    <property type="match status" value="1"/>
</dbReference>
<evidence type="ECO:0000313" key="7">
    <source>
        <dbReference type="EMBL" id="OHB17485.1"/>
    </source>
</evidence>
<dbReference type="EMBL" id="MHWZ01000019">
    <property type="protein sequence ID" value="OHB17485.1"/>
    <property type="molecule type" value="Genomic_DNA"/>
</dbReference>
<comment type="function">
    <text evidence="5">Forms part of the polypeptide exit tunnel.</text>
</comment>
<comment type="caution">
    <text evidence="7">The sequence shown here is derived from an EMBL/GenBank/DDBJ whole genome shotgun (WGS) entry which is preliminary data.</text>
</comment>
<dbReference type="InterPro" id="IPR002136">
    <property type="entry name" value="Ribosomal_uL4"/>
</dbReference>
<dbReference type="NCBIfam" id="TIGR03953">
    <property type="entry name" value="rplD_bact"/>
    <property type="match status" value="1"/>
</dbReference>
<evidence type="ECO:0000256" key="2">
    <source>
        <dbReference type="ARBA" id="ARBA00022980"/>
    </source>
</evidence>
<dbReference type="GO" id="GO:0003735">
    <property type="term" value="F:structural constituent of ribosome"/>
    <property type="evidence" value="ECO:0007669"/>
    <property type="project" value="InterPro"/>
</dbReference>
<evidence type="ECO:0000256" key="1">
    <source>
        <dbReference type="ARBA" id="ARBA00010528"/>
    </source>
</evidence>
<sequence>MESVIYNIEGKKIGTVTLSERVFGVRWNADLVKQVADSLLSTKRKNVAHTKDRGEVRGGGKKPWRQKGTGRARHGSIRSPIWVGGGVTGGPRNEKNFYRKVSKKMRIKALYAILSQKLRDKEILFVDSIALSEPKTKIAVRILKSLSDITGFKNIFSKKNNATVVAMSGKNKMTERAFDNLGNIEVVEARNLNPLLLLEYKYLIIENPKLIYGKS</sequence>
<dbReference type="GO" id="GO:0019843">
    <property type="term" value="F:rRNA binding"/>
    <property type="evidence" value="ECO:0007669"/>
    <property type="project" value="UniProtKB-UniRule"/>
</dbReference>
<feature type="compositionally biased region" description="Basic residues" evidence="6">
    <location>
        <begin position="59"/>
        <end position="75"/>
    </location>
</feature>
<dbReference type="AlphaFoldDB" id="A0A1G2V7A1"/>
<name>A0A1G2V7A1_9BACT</name>
<reference evidence="7 8" key="1">
    <citation type="journal article" date="2016" name="Nat. Commun.">
        <title>Thousands of microbial genomes shed light on interconnected biogeochemical processes in an aquifer system.</title>
        <authorList>
            <person name="Anantharaman K."/>
            <person name="Brown C.T."/>
            <person name="Hug L.A."/>
            <person name="Sharon I."/>
            <person name="Castelle C.J."/>
            <person name="Probst A.J."/>
            <person name="Thomas B.C."/>
            <person name="Singh A."/>
            <person name="Wilkins M.J."/>
            <person name="Karaoz U."/>
            <person name="Brodie E.L."/>
            <person name="Williams K.H."/>
            <person name="Hubbard S.S."/>
            <person name="Banfield J.F."/>
        </authorList>
    </citation>
    <scope>NUCLEOTIDE SEQUENCE [LARGE SCALE GENOMIC DNA]</scope>
</reference>
<dbReference type="GO" id="GO:1990904">
    <property type="term" value="C:ribonucleoprotein complex"/>
    <property type="evidence" value="ECO:0007669"/>
    <property type="project" value="UniProtKB-KW"/>
</dbReference>
<protein>
    <recommendedName>
        <fullName evidence="4 5">Large ribosomal subunit protein uL4</fullName>
    </recommendedName>
</protein>
<evidence type="ECO:0000256" key="4">
    <source>
        <dbReference type="ARBA" id="ARBA00035244"/>
    </source>
</evidence>
<comment type="similarity">
    <text evidence="1 5">Belongs to the universal ribosomal protein uL4 family.</text>
</comment>
<evidence type="ECO:0000313" key="8">
    <source>
        <dbReference type="Proteomes" id="UP000176868"/>
    </source>
</evidence>
<organism evidence="7 8">
    <name type="scientific">Candidatus Zambryskibacteria bacterium RIFOXYD2_FULL_43_10</name>
    <dbReference type="NCBI Taxonomy" id="1802782"/>
    <lineage>
        <taxon>Bacteria</taxon>
        <taxon>Candidatus Zambryskiibacteriota</taxon>
    </lineage>
</organism>
<dbReference type="InterPro" id="IPR023574">
    <property type="entry name" value="Ribosomal_uL4_dom_sf"/>
</dbReference>
<keyword evidence="5" id="KW-0694">RNA-binding</keyword>
<comment type="function">
    <text evidence="5">One of the primary rRNA binding proteins, this protein initially binds near the 5'-end of the 23S rRNA. It is important during the early stages of 50S assembly. It makes multiple contacts with different domains of the 23S rRNA in the assembled 50S subunit and ribosome.</text>
</comment>
<dbReference type="InterPro" id="IPR013005">
    <property type="entry name" value="Ribosomal_uL4-like"/>
</dbReference>
<dbReference type="Proteomes" id="UP000176868">
    <property type="component" value="Unassembled WGS sequence"/>
</dbReference>
<keyword evidence="2 5" id="KW-0689">Ribosomal protein</keyword>
<evidence type="ECO:0000256" key="5">
    <source>
        <dbReference type="HAMAP-Rule" id="MF_01328"/>
    </source>
</evidence>
<dbReference type="GO" id="GO:0006412">
    <property type="term" value="P:translation"/>
    <property type="evidence" value="ECO:0007669"/>
    <property type="project" value="UniProtKB-UniRule"/>
</dbReference>
<evidence type="ECO:0000256" key="6">
    <source>
        <dbReference type="SAM" id="MobiDB-lite"/>
    </source>
</evidence>
<feature type="compositionally biased region" description="Basic and acidic residues" evidence="6">
    <location>
        <begin position="49"/>
        <end position="58"/>
    </location>
</feature>
<dbReference type="SUPFAM" id="SSF52166">
    <property type="entry name" value="Ribosomal protein L4"/>
    <property type="match status" value="1"/>
</dbReference>